<dbReference type="InterPro" id="IPR036514">
    <property type="entry name" value="SGNH_hydro_sf"/>
</dbReference>
<evidence type="ECO:0000256" key="1">
    <source>
        <dbReference type="ARBA" id="ARBA00008668"/>
    </source>
</evidence>
<dbReference type="CDD" id="cd01837">
    <property type="entry name" value="SGNH_plant_lipase_like"/>
    <property type="match status" value="1"/>
</dbReference>
<protein>
    <submittedName>
        <fullName evidence="4">Uncharacterized protein</fullName>
    </submittedName>
</protein>
<dbReference type="PANTHER" id="PTHR45966">
    <property type="entry name" value="GDSL-LIKE LIPASE/ACYLHYDROLASE"/>
    <property type="match status" value="1"/>
</dbReference>
<dbReference type="InterPro" id="IPR035669">
    <property type="entry name" value="SGNH_plant_lipase-like"/>
</dbReference>
<evidence type="ECO:0000313" key="4">
    <source>
        <dbReference type="EMBL" id="KAK1416087.1"/>
    </source>
</evidence>
<accession>A0AAD8NP72</accession>
<gene>
    <name evidence="4" type="ORF">QVD17_31875</name>
</gene>
<evidence type="ECO:0000256" key="3">
    <source>
        <dbReference type="SAM" id="SignalP"/>
    </source>
</evidence>
<feature type="signal peptide" evidence="3">
    <location>
        <begin position="1"/>
        <end position="24"/>
    </location>
</feature>
<dbReference type="Proteomes" id="UP001229421">
    <property type="component" value="Unassembled WGS sequence"/>
</dbReference>
<comment type="caution">
    <text evidence="4">The sequence shown here is derived from an EMBL/GenBank/DDBJ whole genome shotgun (WGS) entry which is preliminary data.</text>
</comment>
<keyword evidence="2 3" id="KW-0732">Signal</keyword>
<dbReference type="AlphaFoldDB" id="A0AAD8NP72"/>
<dbReference type="EMBL" id="JAUHHV010000008">
    <property type="protein sequence ID" value="KAK1416087.1"/>
    <property type="molecule type" value="Genomic_DNA"/>
</dbReference>
<dbReference type="GO" id="GO:0016298">
    <property type="term" value="F:lipase activity"/>
    <property type="evidence" value="ECO:0007669"/>
    <property type="project" value="TreeGrafter"/>
</dbReference>
<reference evidence="4" key="1">
    <citation type="journal article" date="2023" name="bioRxiv">
        <title>Improved chromosome-level genome assembly for marigold (Tagetes erecta).</title>
        <authorList>
            <person name="Jiang F."/>
            <person name="Yuan L."/>
            <person name="Wang S."/>
            <person name="Wang H."/>
            <person name="Xu D."/>
            <person name="Wang A."/>
            <person name="Fan W."/>
        </authorList>
    </citation>
    <scope>NUCLEOTIDE SEQUENCE</scope>
    <source>
        <strain evidence="4">WSJ</strain>
        <tissue evidence="4">Leaf</tissue>
    </source>
</reference>
<dbReference type="PANTHER" id="PTHR45966:SF35">
    <property type="entry name" value="GDSL LIPASE_ESTERASE, SGNH HYDROLASE SUPERFAMILY"/>
    <property type="match status" value="1"/>
</dbReference>
<proteinExistence type="inferred from homology"/>
<dbReference type="Gene3D" id="3.40.50.1110">
    <property type="entry name" value="SGNH hydrolase"/>
    <property type="match status" value="1"/>
</dbReference>
<dbReference type="InterPro" id="IPR044552">
    <property type="entry name" value="GLIP1-5/GLL25"/>
</dbReference>
<evidence type="ECO:0000313" key="5">
    <source>
        <dbReference type="Proteomes" id="UP001229421"/>
    </source>
</evidence>
<keyword evidence="5" id="KW-1185">Reference proteome</keyword>
<name>A0AAD8NP72_TARER</name>
<dbReference type="Pfam" id="PF00657">
    <property type="entry name" value="Lipase_GDSL"/>
    <property type="match status" value="1"/>
</dbReference>
<organism evidence="4 5">
    <name type="scientific">Tagetes erecta</name>
    <name type="common">African marigold</name>
    <dbReference type="NCBI Taxonomy" id="13708"/>
    <lineage>
        <taxon>Eukaryota</taxon>
        <taxon>Viridiplantae</taxon>
        <taxon>Streptophyta</taxon>
        <taxon>Embryophyta</taxon>
        <taxon>Tracheophyta</taxon>
        <taxon>Spermatophyta</taxon>
        <taxon>Magnoliopsida</taxon>
        <taxon>eudicotyledons</taxon>
        <taxon>Gunneridae</taxon>
        <taxon>Pentapetalae</taxon>
        <taxon>asterids</taxon>
        <taxon>campanulids</taxon>
        <taxon>Asterales</taxon>
        <taxon>Asteraceae</taxon>
        <taxon>Asteroideae</taxon>
        <taxon>Heliantheae alliance</taxon>
        <taxon>Tageteae</taxon>
        <taxon>Tagetes</taxon>
    </lineage>
</organism>
<evidence type="ECO:0000256" key="2">
    <source>
        <dbReference type="ARBA" id="ARBA00022729"/>
    </source>
</evidence>
<dbReference type="SUPFAM" id="SSF52266">
    <property type="entry name" value="SGNH hydrolase"/>
    <property type="match status" value="1"/>
</dbReference>
<dbReference type="InterPro" id="IPR001087">
    <property type="entry name" value="GDSL"/>
</dbReference>
<feature type="chain" id="PRO_5042201493" evidence="3">
    <location>
        <begin position="25"/>
        <end position="366"/>
    </location>
</feature>
<comment type="similarity">
    <text evidence="1">Belongs to the 'GDSL' lipolytic enzyme family.</text>
</comment>
<sequence length="366" mass="41412">MMERSSQLILFLGVFLMTLALVDANAKSVKSIFAFGDSQFDPGNNKYVKNCTLQANFAPYGSAFFHYPTGRFTNGRTVVDFVAQFLGIKFQKPYQEVKRRLSMGSLKVFPVNGLNFASAGSGILPHINNDKGVTSLQVQLKQFHGLVAHKHLHKTQISNSLFFIVSGGNDVFSYFLFPGVSKMTPRTYVRAMLKEIVRFTSKIYRHGARKIVFFSIGPVGCLPGRFLLRNASIAQCHDKMNIMARYYNTGLKRFIYRIPRMFPGAIGVYAASYDTSIKYRENPKIYGYTNINEACCGGGPLNGVLQCGLKVYKMCMTPNRYFFWDYFHPSEHTYGLISKAFWEGGKEEIWPINIKTLSRNKTSSHP</sequence>